<dbReference type="InterPro" id="IPR014729">
    <property type="entry name" value="Rossmann-like_a/b/a_fold"/>
</dbReference>
<dbReference type="SUPFAM" id="SSF52402">
    <property type="entry name" value="Adenine nucleotide alpha hydrolases-like"/>
    <property type="match status" value="1"/>
</dbReference>
<keyword evidence="6" id="KW-0548">Nucleotidyltransferase</keyword>
<keyword evidence="7" id="KW-0547">Nucleotide-binding</keyword>
<comment type="catalytic activity">
    <reaction evidence="12">
        <text>FMN + ATP + H(+) = FAD + diphosphate</text>
        <dbReference type="Rhea" id="RHEA:17237"/>
        <dbReference type="ChEBI" id="CHEBI:15378"/>
        <dbReference type="ChEBI" id="CHEBI:30616"/>
        <dbReference type="ChEBI" id="CHEBI:33019"/>
        <dbReference type="ChEBI" id="CHEBI:57692"/>
        <dbReference type="ChEBI" id="CHEBI:58210"/>
        <dbReference type="EC" id="2.7.7.2"/>
    </reaction>
</comment>
<keyword evidence="5" id="KW-0808">Transferase</keyword>
<keyword evidence="4" id="KW-0288">FMN</keyword>
<evidence type="ECO:0000256" key="10">
    <source>
        <dbReference type="ARBA" id="ARBA00031145"/>
    </source>
</evidence>
<gene>
    <name evidence="14" type="ORF">HPBE_LOCUS7049</name>
</gene>
<dbReference type="EMBL" id="UZAH01025803">
    <property type="protein sequence ID" value="VDO70744.1"/>
    <property type="molecule type" value="Genomic_DNA"/>
</dbReference>
<reference evidence="16" key="2">
    <citation type="submission" date="2019-09" db="UniProtKB">
        <authorList>
            <consortium name="WormBaseParasite"/>
        </authorList>
    </citation>
    <scope>IDENTIFICATION</scope>
</reference>
<accession>A0A3P7YH75</accession>
<evidence type="ECO:0000256" key="6">
    <source>
        <dbReference type="ARBA" id="ARBA00022695"/>
    </source>
</evidence>
<evidence type="ECO:0000256" key="12">
    <source>
        <dbReference type="ARBA" id="ARBA00049494"/>
    </source>
</evidence>
<evidence type="ECO:0000256" key="5">
    <source>
        <dbReference type="ARBA" id="ARBA00022679"/>
    </source>
</evidence>
<keyword evidence="9" id="KW-0067">ATP-binding</keyword>
<evidence type="ECO:0000256" key="9">
    <source>
        <dbReference type="ARBA" id="ARBA00022840"/>
    </source>
</evidence>
<dbReference type="WBParaSite" id="HPBE_0000704801-mRNA-1">
    <property type="protein sequence ID" value="HPBE_0000704801-mRNA-1"/>
    <property type="gene ID" value="HPBE_0000704801"/>
</dbReference>
<evidence type="ECO:0000256" key="2">
    <source>
        <dbReference type="ARBA" id="ARBA00012393"/>
    </source>
</evidence>
<dbReference type="GO" id="GO:0003919">
    <property type="term" value="F:FMN adenylyltransferase activity"/>
    <property type="evidence" value="ECO:0007669"/>
    <property type="project" value="UniProtKB-EC"/>
</dbReference>
<evidence type="ECO:0000313" key="15">
    <source>
        <dbReference type="Proteomes" id="UP000050761"/>
    </source>
</evidence>
<dbReference type="PANTHER" id="PTHR23293">
    <property type="entry name" value="FAD SYNTHETASE-RELATED FMN ADENYLYLTRANSFERASE"/>
    <property type="match status" value="1"/>
</dbReference>
<evidence type="ECO:0000313" key="16">
    <source>
        <dbReference type="WBParaSite" id="HPBE_0000704801-mRNA-1"/>
    </source>
</evidence>
<evidence type="ECO:0000256" key="7">
    <source>
        <dbReference type="ARBA" id="ARBA00022741"/>
    </source>
</evidence>
<evidence type="ECO:0000256" key="4">
    <source>
        <dbReference type="ARBA" id="ARBA00022643"/>
    </source>
</evidence>
<dbReference type="GO" id="GO:0006747">
    <property type="term" value="P:FAD biosynthetic process"/>
    <property type="evidence" value="ECO:0007669"/>
    <property type="project" value="TreeGrafter"/>
</dbReference>
<evidence type="ECO:0000313" key="14">
    <source>
        <dbReference type="EMBL" id="VDO70744.1"/>
    </source>
</evidence>
<proteinExistence type="predicted"/>
<keyword evidence="3" id="KW-0285">Flavoprotein</keyword>
<name>A0A3P7YH75_HELPZ</name>
<evidence type="ECO:0000256" key="3">
    <source>
        <dbReference type="ARBA" id="ARBA00022630"/>
    </source>
</evidence>
<keyword evidence="8" id="KW-0274">FAD</keyword>
<evidence type="ECO:0000259" key="13">
    <source>
        <dbReference type="Pfam" id="PF01507"/>
    </source>
</evidence>
<dbReference type="OrthoDB" id="270728at2759"/>
<reference evidence="14 15" key="1">
    <citation type="submission" date="2018-11" db="EMBL/GenBank/DDBJ databases">
        <authorList>
            <consortium name="Pathogen Informatics"/>
        </authorList>
    </citation>
    <scope>NUCLEOTIDE SEQUENCE [LARGE SCALE GENOMIC DNA]</scope>
</reference>
<protein>
    <recommendedName>
        <fullName evidence="2">FAD synthase</fullName>
        <ecNumber evidence="2">2.7.7.2</ecNumber>
    </recommendedName>
    <alternativeName>
        <fullName evidence="10">FAD pyrophosphorylase</fullName>
    </alternativeName>
    <alternativeName>
        <fullName evidence="11">FMN adenylyltransferase</fullName>
    </alternativeName>
</protein>
<dbReference type="PANTHER" id="PTHR23293:SF9">
    <property type="entry name" value="FAD SYNTHASE"/>
    <property type="match status" value="1"/>
</dbReference>
<evidence type="ECO:0000256" key="11">
    <source>
        <dbReference type="ARBA" id="ARBA00031871"/>
    </source>
</evidence>
<comment type="pathway">
    <text evidence="1">Cofactor biosynthesis; FAD biosynthesis; FAD from FMN: step 1/1.</text>
</comment>
<evidence type="ECO:0000256" key="8">
    <source>
        <dbReference type="ARBA" id="ARBA00022827"/>
    </source>
</evidence>
<keyword evidence="15" id="KW-1185">Reference proteome</keyword>
<dbReference type="Proteomes" id="UP000050761">
    <property type="component" value="Unassembled WGS sequence"/>
</dbReference>
<organism evidence="14">
    <name type="scientific">Heligmosomoides polygyrus</name>
    <name type="common">Parasitic roundworm</name>
    <dbReference type="NCBI Taxonomy" id="6339"/>
    <lineage>
        <taxon>Eukaryota</taxon>
        <taxon>Metazoa</taxon>
        <taxon>Ecdysozoa</taxon>
        <taxon>Nematoda</taxon>
        <taxon>Chromadorea</taxon>
        <taxon>Rhabditida</taxon>
        <taxon>Rhabditina</taxon>
        <taxon>Rhabditomorpha</taxon>
        <taxon>Strongyloidea</taxon>
        <taxon>Heligmosomidae</taxon>
        <taxon>Heligmosomoides</taxon>
    </lineage>
</organism>
<dbReference type="EC" id="2.7.7.2" evidence="2"/>
<dbReference type="InterPro" id="IPR002500">
    <property type="entry name" value="PAPS_reduct_dom"/>
</dbReference>
<dbReference type="Pfam" id="PF01507">
    <property type="entry name" value="PAPS_reduct"/>
    <property type="match status" value="1"/>
</dbReference>
<dbReference type="AlphaFoldDB" id="A0A3P7YH75"/>
<evidence type="ECO:0000256" key="1">
    <source>
        <dbReference type="ARBA" id="ARBA00004726"/>
    </source>
</evidence>
<dbReference type="GO" id="GO:0005524">
    <property type="term" value="F:ATP binding"/>
    <property type="evidence" value="ECO:0007669"/>
    <property type="project" value="UniProtKB-KW"/>
</dbReference>
<feature type="domain" description="Phosphoadenosine phosphosulphate reductase" evidence="13">
    <location>
        <begin position="233"/>
        <end position="287"/>
    </location>
</feature>
<dbReference type="Gene3D" id="3.40.50.620">
    <property type="entry name" value="HUPs"/>
    <property type="match status" value="1"/>
</dbReference>
<sequence>MFQIPESAELLWSSTVPKGRPSSFPVVRVRNVVTLPGVPRFCERAFVELQVGIRLESIHSNVYSTCLFFFKTKLIVESESSESGQAVTDAVHELLRDAIVHYDEVPWMDTIKKFKSFRERESLKNPSFAARMDDAVAILLPYQRPDRNRAGLFSGLKKLLCLHFRKYGPDVEIQGFHIMCEDQFPEATQFIIDAAKRLELELELLPFGDEDVVGLQIQHKGTTECDRCTDGSPVEWTDEDWPRVLRVCPILSWSYGDVWRMLRGLCIPYCALYDMGYTSLGGRGSTVKNPLLKVVGKDGVER</sequence>